<dbReference type="AlphaFoldDB" id="A0AAF0DL21"/>
<dbReference type="PANTHER" id="PTHR11695">
    <property type="entry name" value="ALCOHOL DEHYDROGENASE RELATED"/>
    <property type="match status" value="1"/>
</dbReference>
<reference evidence="3" key="1">
    <citation type="submission" date="2023-03" db="EMBL/GenBank/DDBJ databases">
        <title>Emydomyces testavorans Genome Sequence.</title>
        <authorList>
            <person name="Hoyer L."/>
        </authorList>
    </citation>
    <scope>NUCLEOTIDE SEQUENCE</scope>
    <source>
        <strain evidence="3">16-2883</strain>
    </source>
</reference>
<dbReference type="InterPro" id="IPR050700">
    <property type="entry name" value="YIM1/Zinc_Alcohol_DH_Fams"/>
</dbReference>
<sequence>MTTTTTTTSPSPSPSIPIPPTTRAILHNPQTATLSPLTIPTPTPNLSADQHLLRVHTTAPCAGELSWHTAGFSKPSSAHIPGQDVAGTIVRAPPSSPFQPPDAVYARIPWSRAGALQEYTIVLGAEMARIPRGAGFGFERAATVPMSALTAWQMVFDRGGIDDVEQDEEGRIRRGTEKEKAVAVTAASGNVGMWCVQMAKRAGFGRIVGMYGGGAPGGEIEALLRELGATDVVDYKRSSLAEWVGREGGGRKVDLVLDCFGKGALADAWSAVRDGGRVVSVCEPPEARRPADCGAKDVESCFFVMDAARGRDLARVTEWLERGECRAFLDSVYEFDDYKAAFERVEGRHTRGKVVIKVAE</sequence>
<dbReference type="InterPro" id="IPR020843">
    <property type="entry name" value="ER"/>
</dbReference>
<dbReference type="Gene3D" id="3.90.180.10">
    <property type="entry name" value="Medium-chain alcohol dehydrogenases, catalytic domain"/>
    <property type="match status" value="1"/>
</dbReference>
<gene>
    <name evidence="3" type="ORF">PRK78_006253</name>
</gene>
<feature type="domain" description="Enoyl reductase (ER)" evidence="2">
    <location>
        <begin position="32"/>
        <end position="356"/>
    </location>
</feature>
<evidence type="ECO:0000313" key="4">
    <source>
        <dbReference type="Proteomes" id="UP001219355"/>
    </source>
</evidence>
<dbReference type="InterPro" id="IPR011032">
    <property type="entry name" value="GroES-like_sf"/>
</dbReference>
<dbReference type="SMART" id="SM00829">
    <property type="entry name" value="PKS_ER"/>
    <property type="match status" value="1"/>
</dbReference>
<feature type="region of interest" description="Disordered" evidence="1">
    <location>
        <begin position="1"/>
        <end position="20"/>
    </location>
</feature>
<keyword evidence="4" id="KW-1185">Reference proteome</keyword>
<name>A0AAF0DL21_9EURO</name>
<dbReference type="SUPFAM" id="SSF51735">
    <property type="entry name" value="NAD(P)-binding Rossmann-fold domains"/>
    <property type="match status" value="1"/>
</dbReference>
<evidence type="ECO:0000259" key="2">
    <source>
        <dbReference type="SMART" id="SM00829"/>
    </source>
</evidence>
<feature type="compositionally biased region" description="Low complexity" evidence="1">
    <location>
        <begin position="1"/>
        <end position="10"/>
    </location>
</feature>
<dbReference type="GO" id="GO:0005739">
    <property type="term" value="C:mitochondrion"/>
    <property type="evidence" value="ECO:0007669"/>
    <property type="project" value="TreeGrafter"/>
</dbReference>
<proteinExistence type="predicted"/>
<dbReference type="InterPro" id="IPR036291">
    <property type="entry name" value="NAD(P)-bd_dom_sf"/>
</dbReference>
<organism evidence="3 4">
    <name type="scientific">Emydomyces testavorans</name>
    <dbReference type="NCBI Taxonomy" id="2070801"/>
    <lineage>
        <taxon>Eukaryota</taxon>
        <taxon>Fungi</taxon>
        <taxon>Dikarya</taxon>
        <taxon>Ascomycota</taxon>
        <taxon>Pezizomycotina</taxon>
        <taxon>Eurotiomycetes</taxon>
        <taxon>Eurotiomycetidae</taxon>
        <taxon>Onygenales</taxon>
        <taxon>Nannizziopsiaceae</taxon>
        <taxon>Emydomyces</taxon>
    </lineage>
</organism>
<evidence type="ECO:0000256" key="1">
    <source>
        <dbReference type="SAM" id="MobiDB-lite"/>
    </source>
</evidence>
<dbReference type="EMBL" id="CP120630">
    <property type="protein sequence ID" value="WEW60765.1"/>
    <property type="molecule type" value="Genomic_DNA"/>
</dbReference>
<dbReference type="Proteomes" id="UP001219355">
    <property type="component" value="Chromosome 4"/>
</dbReference>
<evidence type="ECO:0000313" key="3">
    <source>
        <dbReference type="EMBL" id="WEW60765.1"/>
    </source>
</evidence>
<feature type="compositionally biased region" description="Pro residues" evidence="1">
    <location>
        <begin position="11"/>
        <end position="20"/>
    </location>
</feature>
<dbReference type="GO" id="GO:0016491">
    <property type="term" value="F:oxidoreductase activity"/>
    <property type="evidence" value="ECO:0007669"/>
    <property type="project" value="InterPro"/>
</dbReference>
<accession>A0AAF0DL21</accession>
<dbReference type="PANTHER" id="PTHR11695:SF647">
    <property type="entry name" value="ENOYL REDUCTASE (ER) DOMAIN-CONTAINING PROTEIN"/>
    <property type="match status" value="1"/>
</dbReference>
<dbReference type="Pfam" id="PF13602">
    <property type="entry name" value="ADH_zinc_N_2"/>
    <property type="match status" value="1"/>
</dbReference>
<dbReference type="Gene3D" id="3.40.50.720">
    <property type="entry name" value="NAD(P)-binding Rossmann-like Domain"/>
    <property type="match status" value="1"/>
</dbReference>
<dbReference type="CDD" id="cd05289">
    <property type="entry name" value="MDR_like_2"/>
    <property type="match status" value="1"/>
</dbReference>
<protein>
    <recommendedName>
        <fullName evidence="2">Enoyl reductase (ER) domain-containing protein</fullName>
    </recommendedName>
</protein>
<dbReference type="SUPFAM" id="SSF50129">
    <property type="entry name" value="GroES-like"/>
    <property type="match status" value="1"/>
</dbReference>